<comment type="caution">
    <text evidence="1">The sequence shown here is derived from an EMBL/GenBank/DDBJ whole genome shotgun (WGS) entry which is preliminary data.</text>
</comment>
<proteinExistence type="predicted"/>
<protein>
    <submittedName>
        <fullName evidence="1">Uncharacterized protein</fullName>
    </submittedName>
</protein>
<sequence length="61" mass="7402">MSGKIETGCYFDLSEYLCWRKYRKAFSSLYKKSIEEISCWKEKNYSLNRTMVLIFGFYDMV</sequence>
<evidence type="ECO:0000313" key="1">
    <source>
        <dbReference type="EMBL" id="OUO04548.1"/>
    </source>
</evidence>
<dbReference type="AlphaFoldDB" id="A0A9Q5SQW9"/>
<name>A0A9Q5SQW9_9BACT</name>
<dbReference type="Proteomes" id="UP000195975">
    <property type="component" value="Unassembled WGS sequence"/>
</dbReference>
<accession>A0A9Q5SQW9</accession>
<organism evidence="1 2">
    <name type="scientific">Parabacteroides johnsonii</name>
    <dbReference type="NCBI Taxonomy" id="387661"/>
    <lineage>
        <taxon>Bacteria</taxon>
        <taxon>Pseudomonadati</taxon>
        <taxon>Bacteroidota</taxon>
        <taxon>Bacteroidia</taxon>
        <taxon>Bacteroidales</taxon>
        <taxon>Tannerellaceae</taxon>
        <taxon>Parabacteroides</taxon>
    </lineage>
</organism>
<reference evidence="2" key="1">
    <citation type="submission" date="2017-04" db="EMBL/GenBank/DDBJ databases">
        <title>Function of individual gut microbiota members based on whole genome sequencing of pure cultures obtained from chicken caecum.</title>
        <authorList>
            <person name="Medvecky M."/>
            <person name="Cejkova D."/>
            <person name="Polansky O."/>
            <person name="Karasova D."/>
            <person name="Kubasova T."/>
            <person name="Cizek A."/>
            <person name="Rychlik I."/>
        </authorList>
    </citation>
    <scope>NUCLEOTIDE SEQUENCE [LARGE SCALE GENOMIC DNA]</scope>
    <source>
        <strain evidence="2">An42</strain>
    </source>
</reference>
<evidence type="ECO:0000313" key="2">
    <source>
        <dbReference type="Proteomes" id="UP000195975"/>
    </source>
</evidence>
<gene>
    <name evidence="1" type="ORF">B5F96_11830</name>
</gene>
<dbReference type="EMBL" id="NFIJ01000012">
    <property type="protein sequence ID" value="OUO04548.1"/>
    <property type="molecule type" value="Genomic_DNA"/>
</dbReference>